<dbReference type="AlphaFoldDB" id="A0A1H1XNJ3"/>
<dbReference type="RefSeq" id="WP_093396175.1">
    <property type="nucleotide sequence ID" value="NZ_LT629736.1"/>
</dbReference>
<evidence type="ECO:0000313" key="3">
    <source>
        <dbReference type="Proteomes" id="UP000243207"/>
    </source>
</evidence>
<evidence type="ECO:0000313" key="2">
    <source>
        <dbReference type="EMBL" id="SDT10631.1"/>
    </source>
</evidence>
<feature type="signal peptide" evidence="1">
    <location>
        <begin position="1"/>
        <end position="31"/>
    </location>
</feature>
<proteinExistence type="predicted"/>
<evidence type="ECO:0000256" key="1">
    <source>
        <dbReference type="SAM" id="SignalP"/>
    </source>
</evidence>
<keyword evidence="1" id="KW-0732">Signal</keyword>
<reference evidence="3" key="1">
    <citation type="submission" date="2016-10" db="EMBL/GenBank/DDBJ databases">
        <authorList>
            <person name="Varghese N."/>
            <person name="Submissions S."/>
        </authorList>
    </citation>
    <scope>NUCLEOTIDE SEQUENCE [LARGE SCALE GENOMIC DNA]</scope>
    <source>
        <strain evidence="3">NRRL B-51270</strain>
    </source>
</reference>
<feature type="chain" id="PRO_5009265702" evidence="1">
    <location>
        <begin position="32"/>
        <end position="77"/>
    </location>
</feature>
<gene>
    <name evidence="2" type="ORF">SAMN05216421_2912</name>
</gene>
<keyword evidence="3" id="KW-1185">Reference proteome</keyword>
<protein>
    <submittedName>
        <fullName evidence="2">Uncharacterized protein</fullName>
    </submittedName>
</protein>
<organism evidence="2 3">
    <name type="scientific">Halopseudomonas xinjiangensis</name>
    <dbReference type="NCBI Taxonomy" id="487184"/>
    <lineage>
        <taxon>Bacteria</taxon>
        <taxon>Pseudomonadati</taxon>
        <taxon>Pseudomonadota</taxon>
        <taxon>Gammaproteobacteria</taxon>
        <taxon>Pseudomonadales</taxon>
        <taxon>Pseudomonadaceae</taxon>
        <taxon>Halopseudomonas</taxon>
    </lineage>
</organism>
<name>A0A1H1XNJ3_9GAMM</name>
<dbReference type="EMBL" id="LT629736">
    <property type="protein sequence ID" value="SDT10631.1"/>
    <property type="molecule type" value="Genomic_DNA"/>
</dbReference>
<sequence>MKANTVQFTWMAFSLAAIVMLGLQGTATKQASEQSPSLNYSIERNADHSIQPVSLPVVTRQVSQTGPHAQQRQTWTF</sequence>
<accession>A0A1H1XNJ3</accession>
<dbReference type="Proteomes" id="UP000243207">
    <property type="component" value="Chromosome I"/>
</dbReference>